<comment type="caution">
    <text evidence="2">The sequence shown here is derived from an EMBL/GenBank/DDBJ whole genome shotgun (WGS) entry which is preliminary data.</text>
</comment>
<dbReference type="InterPro" id="IPR023199">
    <property type="entry name" value="GriE/MELC1_sf"/>
</dbReference>
<dbReference type="InterPro" id="IPR006311">
    <property type="entry name" value="TAT_signal"/>
</dbReference>
<dbReference type="AlphaFoldDB" id="A0A495W339"/>
<dbReference type="EMBL" id="RBXO01000001">
    <property type="protein sequence ID" value="RKT55754.1"/>
    <property type="molecule type" value="Genomic_DNA"/>
</dbReference>
<dbReference type="PROSITE" id="PS51318">
    <property type="entry name" value="TAT"/>
    <property type="match status" value="1"/>
</dbReference>
<name>A0A495W339_9PSEU</name>
<dbReference type="InterPro" id="IPR010928">
    <property type="entry name" value="MelC1"/>
</dbReference>
<dbReference type="Gene3D" id="3.30.1880.10">
    <property type="entry name" value="protein ne1242 domain like"/>
    <property type="match status" value="1"/>
</dbReference>
<accession>A0A495W339</accession>
<dbReference type="Pfam" id="PF06236">
    <property type="entry name" value="MelC1"/>
    <property type="match status" value="1"/>
</dbReference>
<dbReference type="GO" id="GO:0042438">
    <property type="term" value="P:melanin biosynthetic process"/>
    <property type="evidence" value="ECO:0007669"/>
    <property type="project" value="InterPro"/>
</dbReference>
<dbReference type="OrthoDB" id="3405860at2"/>
<gene>
    <name evidence="2" type="ORF">C8E97_4440</name>
</gene>
<protein>
    <submittedName>
        <fullName evidence="2">Tyrosinase co-factor MelC1</fullName>
    </submittedName>
</protein>
<dbReference type="Proteomes" id="UP000282084">
    <property type="component" value="Unassembled WGS sequence"/>
</dbReference>
<reference evidence="2 3" key="1">
    <citation type="submission" date="2018-10" db="EMBL/GenBank/DDBJ databases">
        <title>Sequencing the genomes of 1000 actinobacteria strains.</title>
        <authorList>
            <person name="Klenk H.-P."/>
        </authorList>
    </citation>
    <scope>NUCLEOTIDE SEQUENCE [LARGE SCALE GENOMIC DNA]</scope>
    <source>
        <strain evidence="2 3">DSM 43800</strain>
    </source>
</reference>
<dbReference type="GO" id="GO:0005507">
    <property type="term" value="F:copper ion binding"/>
    <property type="evidence" value="ECO:0007669"/>
    <property type="project" value="InterPro"/>
</dbReference>
<keyword evidence="3" id="KW-1185">Reference proteome</keyword>
<evidence type="ECO:0000313" key="3">
    <source>
        <dbReference type="Proteomes" id="UP000282084"/>
    </source>
</evidence>
<evidence type="ECO:0000256" key="1">
    <source>
        <dbReference type="ARBA" id="ARBA00009871"/>
    </source>
</evidence>
<organism evidence="2 3">
    <name type="scientific">Saccharothrix australiensis</name>
    <dbReference type="NCBI Taxonomy" id="2072"/>
    <lineage>
        <taxon>Bacteria</taxon>
        <taxon>Bacillati</taxon>
        <taxon>Actinomycetota</taxon>
        <taxon>Actinomycetes</taxon>
        <taxon>Pseudonocardiales</taxon>
        <taxon>Pseudonocardiaceae</taxon>
        <taxon>Saccharothrix</taxon>
    </lineage>
</organism>
<proteinExistence type="inferred from homology"/>
<evidence type="ECO:0000313" key="2">
    <source>
        <dbReference type="EMBL" id="RKT55754.1"/>
    </source>
</evidence>
<comment type="similarity">
    <text evidence="1">Belongs to the melC1 family.</text>
</comment>
<sequence length="128" mass="13994">MHVQKHAEDRVVGRRRFLVGGLVGGGVAIAAGVGLLGGAHAHAVELEEFDEVYQGRHIRGWAVKEGENPRSEAFVDDDPLHVMRNGDGTFTTSVNHYESFDTLRAATRRAVETLGDLRPELPPTHHGH</sequence>